<protein>
    <submittedName>
        <fullName evidence="7">Putative selenate reductase molybdopterin-binding subunit</fullName>
    </submittedName>
</protein>
<keyword evidence="4" id="KW-0560">Oxidoreductase</keyword>
<dbReference type="CDD" id="cd00207">
    <property type="entry name" value="fer2"/>
    <property type="match status" value="1"/>
</dbReference>
<feature type="domain" description="2Fe-2S ferredoxin-type" evidence="6">
    <location>
        <begin position="1"/>
        <end position="76"/>
    </location>
</feature>
<gene>
    <name evidence="7" type="ORF">EI42_01501</name>
</gene>
<organism evidence="7 8">
    <name type="scientific">Thermosporothrix hazakensis</name>
    <dbReference type="NCBI Taxonomy" id="644383"/>
    <lineage>
        <taxon>Bacteria</taxon>
        <taxon>Bacillati</taxon>
        <taxon>Chloroflexota</taxon>
        <taxon>Ktedonobacteria</taxon>
        <taxon>Ktedonobacterales</taxon>
        <taxon>Thermosporotrichaceae</taxon>
        <taxon>Thermosporothrix</taxon>
    </lineage>
</organism>
<accession>A0A326U9R6</accession>
<evidence type="ECO:0000256" key="4">
    <source>
        <dbReference type="ARBA" id="ARBA00023002"/>
    </source>
</evidence>
<dbReference type="InterPro" id="IPR016208">
    <property type="entry name" value="Ald_Oxase/xanthine_DH-like"/>
</dbReference>
<dbReference type="PANTHER" id="PTHR11908:SF132">
    <property type="entry name" value="ALDEHYDE OXIDASE 1-RELATED"/>
    <property type="match status" value="1"/>
</dbReference>
<dbReference type="Gene3D" id="1.10.150.120">
    <property type="entry name" value="[2Fe-2S]-binding domain"/>
    <property type="match status" value="1"/>
</dbReference>
<evidence type="ECO:0000259" key="6">
    <source>
        <dbReference type="PROSITE" id="PS51085"/>
    </source>
</evidence>
<dbReference type="SUPFAM" id="SSF54665">
    <property type="entry name" value="CO dehydrogenase molybdoprotein N-domain-like"/>
    <property type="match status" value="1"/>
</dbReference>
<dbReference type="SUPFAM" id="SSF47741">
    <property type="entry name" value="CO dehydrogenase ISP C-domain like"/>
    <property type="match status" value="1"/>
</dbReference>
<dbReference type="SUPFAM" id="SSF54292">
    <property type="entry name" value="2Fe-2S ferredoxin-like"/>
    <property type="match status" value="1"/>
</dbReference>
<dbReference type="InterPro" id="IPR036884">
    <property type="entry name" value="2Fe-2S-bd_dom_sf"/>
</dbReference>
<dbReference type="RefSeq" id="WP_111320435.1">
    <property type="nucleotide sequence ID" value="NZ_BIFX01000001.1"/>
</dbReference>
<comment type="similarity">
    <text evidence="1">Belongs to the xanthine dehydrogenase family.</text>
</comment>
<dbReference type="Gene3D" id="3.90.1170.50">
    <property type="entry name" value="Aldehyde oxidase/xanthine dehydrogenase, a/b hammerhead"/>
    <property type="match status" value="1"/>
</dbReference>
<proteinExistence type="inferred from homology"/>
<keyword evidence="3" id="KW-0479">Metal-binding</keyword>
<dbReference type="SUPFAM" id="SSF56003">
    <property type="entry name" value="Molybdenum cofactor-binding domain"/>
    <property type="match status" value="1"/>
</dbReference>
<sequence length="963" mass="103133">MELELRINGVVISVDVATNETLLDMLRREGYYSVRRGCETGACGACTVLIDGVPRPACTMLAAQAGGCTISTIEELSAPTPASTGLHPLQQAFLDVGAIRCGFCTSGMLLSASALLQKNPSPEEADVREALSGNLCRCVSYDKIVQAVLRAAALLRGDDVPDALQHGVVQGIETGNTTKMPVLTASAMREKPPEIVGKSMPTRTATRFVAGKAAFVADTHIPGMLYARVLTSPHAHARIRAIDTSEARALSGVYAVLTYKDVPRVPYSVAERPLLDPGPLDQFLLDEVVRYVGDKVAVVVAETPELAEQALKLIEVDYEVLPAILDTRQALQENAPRIHAESDAKGIADASRNVAAQVRADAGNVEQGFAEADLIVEGEYVVPLVHTAPLDMLHSLAYLDEDGMLVVRSNTESPHHVRRMLSRTLGLPVRRIRVIGQSVGGGYGVRQALGLEGLSGLLALATQRPVMLSYPRASAFQSSSVRQQYIVRLKSGVKQDGTLLANQMILLTSTGAYASHPLAAQQNVPSETLALYPCPNMRYVAQVLYTNLPPAAPLQGYGVPQEIFALECHMDEIARRLRLDPVELRRRNWIQAGEEYPLARTSVRGKDPLTFQVEGEALPECVQLVLEKLQWHTKRGVFSNGRTRRGVGIALSMLGASHLLPGAAGAMVKLNEDGSFDVFVGIGSGDVHTETALMQVIAETIGVPVDHVLIHTADTATTPASLGESAASAFYLGGGAVKRAAEQMRRQILTMAGRMLGVMPESLKLASGVISAPTGRTLTVEQIAGYALYVENRQLMTSASWKMGQIPVSFVAQGVELEVDTETGAVRLLQAVSAVDIGRVINPLLAEAQIQGDALQAIHWTLSEELSYDQKGQPRLTQSGQYHLPTALDVFPLEVHLVESYATNGLSGAKNINGIGFHGMAPAIANALADAMGTPLVQLPLTPERVLRAFHAAGQAQEVKQTT</sequence>
<evidence type="ECO:0000256" key="5">
    <source>
        <dbReference type="ARBA" id="ARBA00023004"/>
    </source>
</evidence>
<dbReference type="Pfam" id="PF02738">
    <property type="entry name" value="MoCoBD_1"/>
    <property type="match status" value="1"/>
</dbReference>
<dbReference type="InterPro" id="IPR002888">
    <property type="entry name" value="2Fe-2S-bd"/>
</dbReference>
<dbReference type="OrthoDB" id="9759099at2"/>
<dbReference type="Pfam" id="PF01799">
    <property type="entry name" value="Fer2_2"/>
    <property type="match status" value="1"/>
</dbReference>
<evidence type="ECO:0000313" key="8">
    <source>
        <dbReference type="Proteomes" id="UP000248806"/>
    </source>
</evidence>
<keyword evidence="8" id="KW-1185">Reference proteome</keyword>
<dbReference type="InterPro" id="IPR036856">
    <property type="entry name" value="Ald_Oxase/Xan_DH_a/b_sf"/>
</dbReference>
<dbReference type="InterPro" id="IPR006058">
    <property type="entry name" value="2Fe2S_fd_BS"/>
</dbReference>
<dbReference type="PROSITE" id="PS00197">
    <property type="entry name" value="2FE2S_FER_1"/>
    <property type="match status" value="1"/>
</dbReference>
<dbReference type="InterPro" id="IPR036010">
    <property type="entry name" value="2Fe-2S_ferredoxin-like_sf"/>
</dbReference>
<dbReference type="GO" id="GO:0051537">
    <property type="term" value="F:2 iron, 2 sulfur cluster binding"/>
    <property type="evidence" value="ECO:0007669"/>
    <property type="project" value="InterPro"/>
</dbReference>
<name>A0A326U9R6_THEHA</name>
<reference evidence="7 8" key="1">
    <citation type="submission" date="2018-06" db="EMBL/GenBank/DDBJ databases">
        <title>Genomic Encyclopedia of Archaeal and Bacterial Type Strains, Phase II (KMG-II): from individual species to whole genera.</title>
        <authorList>
            <person name="Goeker M."/>
        </authorList>
    </citation>
    <scope>NUCLEOTIDE SEQUENCE [LARGE SCALE GENOMIC DNA]</scope>
    <source>
        <strain evidence="7 8">ATCC BAA-1881</strain>
    </source>
</reference>
<dbReference type="GO" id="GO:0016491">
    <property type="term" value="F:oxidoreductase activity"/>
    <property type="evidence" value="ECO:0007669"/>
    <property type="project" value="UniProtKB-KW"/>
</dbReference>
<dbReference type="PANTHER" id="PTHR11908">
    <property type="entry name" value="XANTHINE DEHYDROGENASE"/>
    <property type="match status" value="1"/>
</dbReference>
<dbReference type="PIRSF" id="PIRSF000127">
    <property type="entry name" value="Xanthine_DH"/>
    <property type="match status" value="1"/>
</dbReference>
<dbReference type="InterPro" id="IPR000674">
    <property type="entry name" value="Ald_Oxase/Xan_DH_a/b"/>
</dbReference>
<evidence type="ECO:0000313" key="7">
    <source>
        <dbReference type="EMBL" id="PZW32956.1"/>
    </source>
</evidence>
<evidence type="ECO:0000256" key="2">
    <source>
        <dbReference type="ARBA" id="ARBA00022505"/>
    </source>
</evidence>
<dbReference type="Pfam" id="PF20256">
    <property type="entry name" value="MoCoBD_2"/>
    <property type="match status" value="1"/>
</dbReference>
<dbReference type="AlphaFoldDB" id="A0A326U9R6"/>
<dbReference type="Gene3D" id="3.30.365.10">
    <property type="entry name" value="Aldehyde oxidase/xanthine dehydrogenase, molybdopterin binding domain"/>
    <property type="match status" value="4"/>
</dbReference>
<evidence type="ECO:0000256" key="1">
    <source>
        <dbReference type="ARBA" id="ARBA00006849"/>
    </source>
</evidence>
<dbReference type="Pfam" id="PF00111">
    <property type="entry name" value="Fer2"/>
    <property type="match status" value="1"/>
</dbReference>
<dbReference type="Proteomes" id="UP000248806">
    <property type="component" value="Unassembled WGS sequence"/>
</dbReference>
<comment type="caution">
    <text evidence="7">The sequence shown here is derived from an EMBL/GenBank/DDBJ whole genome shotgun (WGS) entry which is preliminary data.</text>
</comment>
<dbReference type="EMBL" id="QKUF01000003">
    <property type="protein sequence ID" value="PZW32956.1"/>
    <property type="molecule type" value="Genomic_DNA"/>
</dbReference>
<dbReference type="PROSITE" id="PS51085">
    <property type="entry name" value="2FE2S_FER_2"/>
    <property type="match status" value="1"/>
</dbReference>
<evidence type="ECO:0000256" key="3">
    <source>
        <dbReference type="ARBA" id="ARBA00022723"/>
    </source>
</evidence>
<dbReference type="InterPro" id="IPR001041">
    <property type="entry name" value="2Fe-2S_ferredoxin-type"/>
</dbReference>
<dbReference type="SMART" id="SM01008">
    <property type="entry name" value="Ald_Xan_dh_C"/>
    <property type="match status" value="1"/>
</dbReference>
<dbReference type="InterPro" id="IPR008274">
    <property type="entry name" value="AldOxase/xan_DH_MoCoBD1"/>
</dbReference>
<dbReference type="InterPro" id="IPR046867">
    <property type="entry name" value="AldOxase/xan_DH_MoCoBD2"/>
</dbReference>
<dbReference type="Gene3D" id="3.10.20.30">
    <property type="match status" value="1"/>
</dbReference>
<dbReference type="GO" id="GO:0005506">
    <property type="term" value="F:iron ion binding"/>
    <property type="evidence" value="ECO:0007669"/>
    <property type="project" value="InterPro"/>
</dbReference>
<keyword evidence="5" id="KW-0408">Iron</keyword>
<dbReference type="Pfam" id="PF01315">
    <property type="entry name" value="Ald_Xan_dh_C"/>
    <property type="match status" value="1"/>
</dbReference>
<keyword evidence="2" id="KW-0500">Molybdenum</keyword>
<dbReference type="InterPro" id="IPR037165">
    <property type="entry name" value="AldOxase/xan_DH_Mopterin-bd_sf"/>
</dbReference>
<dbReference type="InterPro" id="IPR012675">
    <property type="entry name" value="Beta-grasp_dom_sf"/>
</dbReference>